<gene>
    <name evidence="1" type="ORF">DSTB1V02_LOCUS12949</name>
</gene>
<reference evidence="1" key="1">
    <citation type="submission" date="2020-11" db="EMBL/GenBank/DDBJ databases">
        <authorList>
            <person name="Tran Van P."/>
        </authorList>
    </citation>
    <scope>NUCLEOTIDE SEQUENCE</scope>
</reference>
<dbReference type="InterPro" id="IPR016024">
    <property type="entry name" value="ARM-type_fold"/>
</dbReference>
<name>A0A7R9FSA9_9CRUS</name>
<evidence type="ECO:0000313" key="1">
    <source>
        <dbReference type="EMBL" id="CAD7253199.1"/>
    </source>
</evidence>
<dbReference type="PANTHER" id="PTHR16199">
    <property type="entry name" value="CONDENSIN-2 COMPLEX SUBUNIT G2"/>
    <property type="match status" value="1"/>
</dbReference>
<dbReference type="SUPFAM" id="SSF48371">
    <property type="entry name" value="ARM repeat"/>
    <property type="match status" value="1"/>
</dbReference>
<proteinExistence type="predicted"/>
<organism evidence="1">
    <name type="scientific">Darwinula stevensoni</name>
    <dbReference type="NCBI Taxonomy" id="69355"/>
    <lineage>
        <taxon>Eukaryota</taxon>
        <taxon>Metazoa</taxon>
        <taxon>Ecdysozoa</taxon>
        <taxon>Arthropoda</taxon>
        <taxon>Crustacea</taxon>
        <taxon>Oligostraca</taxon>
        <taxon>Ostracoda</taxon>
        <taxon>Podocopa</taxon>
        <taxon>Podocopida</taxon>
        <taxon>Darwinulocopina</taxon>
        <taxon>Darwinuloidea</taxon>
        <taxon>Darwinulidae</taxon>
        <taxon>Darwinula</taxon>
    </lineage>
</organism>
<dbReference type="Pfam" id="PF12422">
    <property type="entry name" value="Condensin2nSMC"/>
    <property type="match status" value="1"/>
</dbReference>
<dbReference type="AlphaFoldDB" id="A0A7R9FSA9"/>
<dbReference type="PANTHER" id="PTHR16199:SF4">
    <property type="entry name" value="CONDENSIN-2 COMPLEX SUBUNIT G2"/>
    <property type="match status" value="1"/>
</dbReference>
<dbReference type="EMBL" id="CAJPEV010005438">
    <property type="protein sequence ID" value="CAG0903157.1"/>
    <property type="molecule type" value="Genomic_DNA"/>
</dbReference>
<dbReference type="EMBL" id="LR904955">
    <property type="protein sequence ID" value="CAD7253199.1"/>
    <property type="molecule type" value="Genomic_DNA"/>
</dbReference>
<keyword evidence="2" id="KW-1185">Reference proteome</keyword>
<accession>A0A7R9FSA9</accession>
<dbReference type="GO" id="GO:0005634">
    <property type="term" value="C:nucleus"/>
    <property type="evidence" value="ECO:0007669"/>
    <property type="project" value="InterPro"/>
</dbReference>
<dbReference type="OrthoDB" id="10062843at2759"/>
<dbReference type="GO" id="GO:0000796">
    <property type="term" value="C:condensin complex"/>
    <property type="evidence" value="ECO:0007669"/>
    <property type="project" value="TreeGrafter"/>
</dbReference>
<sequence length="558" mass="62942">MCKFSNWQCICMPQLLLVPEIRPEQMTMSTTGSVSDNGVESPVVEGSHQFDTNEAVNCSFHSLSIREDAGERGPLILLKILEEGHVKTLSDANQEMWDSMVFKERRELQTQQILPREPIPSDQLSPCFGLFALTPTQLSSLWNVFKAGIMDVIQEVTHRRDSNVNISPLSGLESKVKLQVLFRMTSILSLYLQHRASELQGNQIVLGPFYEVMDFTARSLSYPDLESEYKGLLPHISQVVKLYYRAELPHRETLGLRALTYDFQRVLDLELGLSKPQKHSRKNQKGILKGAYGLRGCLRVLLLEGAVESSQFTQKVEDVIEMCFCSPCFTSCDHGIKFLALFLSLNASLCDRLHKSFMNLLLDHLSPHAARSYGKAFLHAWLLSTHAAVTEKLEDIIQDLMNNSLHGNRLKHGGVCNVLFAFLDAIHGEGKIMNATGRCNSLIEKLYRPILWRALKGANGLVRWNGTLLFFSAFPLESISLSVLDRDQLQQKQFNLIPDLLLDDCPQVRLAALSGLGKALKRYWKVFPGEKIKTFMKIIIEDLSMDGSTVSIRVMSLQ</sequence>
<feature type="non-terminal residue" evidence="1">
    <location>
        <position position="558"/>
    </location>
</feature>
<dbReference type="Proteomes" id="UP000677054">
    <property type="component" value="Unassembled WGS sequence"/>
</dbReference>
<dbReference type="GO" id="GO:0000070">
    <property type="term" value="P:mitotic sister chromatid segregation"/>
    <property type="evidence" value="ECO:0007669"/>
    <property type="project" value="TreeGrafter"/>
</dbReference>
<evidence type="ECO:0000313" key="2">
    <source>
        <dbReference type="Proteomes" id="UP000677054"/>
    </source>
</evidence>
<dbReference type="InterPro" id="IPR024741">
    <property type="entry name" value="Condensin2_G2"/>
</dbReference>
<protein>
    <submittedName>
        <fullName evidence="1">Uncharacterized protein</fullName>
    </submittedName>
</protein>